<keyword evidence="5 6" id="KW-0472">Membrane</keyword>
<keyword evidence="2" id="KW-1003">Cell membrane</keyword>
<protein>
    <submittedName>
        <fullName evidence="8 9">Inner membrane protein</fullName>
    </submittedName>
</protein>
<accession>A0A1C3K664</accession>
<evidence type="ECO:0000256" key="4">
    <source>
        <dbReference type="ARBA" id="ARBA00022989"/>
    </source>
</evidence>
<dbReference type="InterPro" id="IPR003807">
    <property type="entry name" value="DUF202"/>
</dbReference>
<reference evidence="9 10" key="2">
    <citation type="submission" date="2017-08" db="EMBL/GenBank/DDBJ databases">
        <authorList>
            <person name="de Groot N.N."/>
        </authorList>
    </citation>
    <scope>NUCLEOTIDE SEQUENCE [LARGE SCALE GENOMIC DNA]</scope>
    <source>
        <strain evidence="9">Orrdi1</strain>
    </source>
</reference>
<dbReference type="STRING" id="1851544.ODI_01010"/>
<keyword evidence="4 6" id="KW-1133">Transmembrane helix</keyword>
<proteinExistence type="predicted"/>
<dbReference type="Pfam" id="PF02656">
    <property type="entry name" value="DUF202"/>
    <property type="match status" value="1"/>
</dbReference>
<gene>
    <name evidence="8" type="ORF">ODI_01010</name>
    <name evidence="9" type="ORF">ODI_R4233</name>
</gene>
<keyword evidence="10" id="KW-1185">Reference proteome</keyword>
<evidence type="ECO:0000256" key="6">
    <source>
        <dbReference type="SAM" id="Phobius"/>
    </source>
</evidence>
<dbReference type="PANTHER" id="PTHR34187:SF2">
    <property type="entry name" value="DUF202 DOMAIN-CONTAINING PROTEIN"/>
    <property type="match status" value="1"/>
</dbReference>
<dbReference type="PANTHER" id="PTHR34187">
    <property type="entry name" value="FGR18P"/>
    <property type="match status" value="1"/>
</dbReference>
<evidence type="ECO:0000256" key="3">
    <source>
        <dbReference type="ARBA" id="ARBA00022692"/>
    </source>
</evidence>
<dbReference type="OrthoDB" id="582337at2"/>
<evidence type="ECO:0000256" key="5">
    <source>
        <dbReference type="ARBA" id="ARBA00023136"/>
    </source>
</evidence>
<evidence type="ECO:0000259" key="7">
    <source>
        <dbReference type="Pfam" id="PF02656"/>
    </source>
</evidence>
<dbReference type="EMBL" id="FLRC01000044">
    <property type="protein sequence ID" value="SBT26885.1"/>
    <property type="molecule type" value="Genomic_DNA"/>
</dbReference>
<organism evidence="8 10">
    <name type="scientific">Orrella dioscoreae</name>
    <dbReference type="NCBI Taxonomy" id="1851544"/>
    <lineage>
        <taxon>Bacteria</taxon>
        <taxon>Pseudomonadati</taxon>
        <taxon>Pseudomonadota</taxon>
        <taxon>Betaproteobacteria</taxon>
        <taxon>Burkholderiales</taxon>
        <taxon>Alcaligenaceae</taxon>
        <taxon>Orrella</taxon>
    </lineage>
</organism>
<feature type="transmembrane region" description="Helical" evidence="6">
    <location>
        <begin position="94"/>
        <end position="115"/>
    </location>
</feature>
<dbReference type="GO" id="GO:0005886">
    <property type="term" value="C:plasma membrane"/>
    <property type="evidence" value="ECO:0007669"/>
    <property type="project" value="UniProtKB-SubCell"/>
</dbReference>
<dbReference type="EMBL" id="LT907988">
    <property type="protein sequence ID" value="SOE52491.1"/>
    <property type="molecule type" value="Genomic_DNA"/>
</dbReference>
<sequence length="116" mass="12704">MHRPRWQQEGKEPDYRFSLANERTFLAWIRTALSLLAAGVLLEQFAVTLQPRGVLVALALLLAVLACLLSAGAYQRWKSNEIAMRRGESLPHGLLIPVTAAALLMVAAVLAGMLLL</sequence>
<dbReference type="InterPro" id="IPR052053">
    <property type="entry name" value="IM_YidH-like"/>
</dbReference>
<evidence type="ECO:0000256" key="1">
    <source>
        <dbReference type="ARBA" id="ARBA00004651"/>
    </source>
</evidence>
<keyword evidence="3 6" id="KW-0812">Transmembrane</keyword>
<feature type="domain" description="DUF202" evidence="7">
    <location>
        <begin position="16"/>
        <end position="80"/>
    </location>
</feature>
<feature type="transmembrane region" description="Helical" evidence="6">
    <location>
        <begin position="25"/>
        <end position="42"/>
    </location>
</feature>
<feature type="transmembrane region" description="Helical" evidence="6">
    <location>
        <begin position="54"/>
        <end position="74"/>
    </location>
</feature>
<dbReference type="KEGG" id="odi:ODI_R4233"/>
<reference evidence="8 10" key="1">
    <citation type="submission" date="2016-06" db="EMBL/GenBank/DDBJ databases">
        <authorList>
            <person name="Kjaerup R.B."/>
            <person name="Dalgaard T.S."/>
            <person name="Juul-Madsen H.R."/>
        </authorList>
    </citation>
    <scope>NUCLEOTIDE SEQUENCE [LARGE SCALE GENOMIC DNA]</scope>
    <source>
        <strain evidence="8">Orrdi1</strain>
    </source>
</reference>
<comment type="subcellular location">
    <subcellularLocation>
        <location evidence="1">Cell membrane</location>
        <topology evidence="1">Multi-pass membrane protein</topology>
    </subcellularLocation>
</comment>
<evidence type="ECO:0000256" key="2">
    <source>
        <dbReference type="ARBA" id="ARBA00022475"/>
    </source>
</evidence>
<name>A0A1C3K664_9BURK</name>
<evidence type="ECO:0000313" key="9">
    <source>
        <dbReference type="EMBL" id="SOE52491.1"/>
    </source>
</evidence>
<evidence type="ECO:0000313" key="8">
    <source>
        <dbReference type="EMBL" id="SBT26885.1"/>
    </source>
</evidence>
<evidence type="ECO:0000313" key="10">
    <source>
        <dbReference type="Proteomes" id="UP000078558"/>
    </source>
</evidence>
<dbReference type="Proteomes" id="UP000078558">
    <property type="component" value="Chromosome I"/>
</dbReference>
<dbReference type="AlphaFoldDB" id="A0A1C3K664"/>
<dbReference type="RefSeq" id="WP_067757456.1">
    <property type="nucleotide sequence ID" value="NZ_LT907988.1"/>
</dbReference>